<evidence type="ECO:0000256" key="1">
    <source>
        <dbReference type="ARBA" id="ARBA00006432"/>
    </source>
</evidence>
<evidence type="ECO:0000313" key="4">
    <source>
        <dbReference type="Proteomes" id="UP000321408"/>
    </source>
</evidence>
<organism evidence="3 4">
    <name type="scientific">Promethearchaeum syntrophicum</name>
    <dbReference type="NCBI Taxonomy" id="2594042"/>
    <lineage>
        <taxon>Archaea</taxon>
        <taxon>Promethearchaeati</taxon>
        <taxon>Promethearchaeota</taxon>
        <taxon>Promethearchaeia</taxon>
        <taxon>Promethearchaeales</taxon>
        <taxon>Promethearchaeaceae</taxon>
        <taxon>Promethearchaeum</taxon>
    </lineage>
</organism>
<evidence type="ECO:0000313" key="3">
    <source>
        <dbReference type="EMBL" id="QEE14391.2"/>
    </source>
</evidence>
<protein>
    <submittedName>
        <fullName evidence="3">AMP-binding protein</fullName>
    </submittedName>
</protein>
<gene>
    <name evidence="3" type="ORF">DSAG12_00204</name>
</gene>
<evidence type="ECO:0000256" key="2">
    <source>
        <dbReference type="ARBA" id="ARBA00022598"/>
    </source>
</evidence>
<keyword evidence="2" id="KW-0436">Ligase</keyword>
<dbReference type="GO" id="GO:0043955">
    <property type="term" value="F:3-hydroxypropionyl-CoA synthetase activity"/>
    <property type="evidence" value="ECO:0007669"/>
    <property type="project" value="UniProtKB-EC"/>
</dbReference>
<sequence length="575" mass="64012">MYEQMNWLKFYGDYPKSIDYPKVTLYEALLQTAEKYPENIAWDFMGTTSTYKNFIKEIDQFADALAAIGFKKGDVMTISMPTAPNGIIPIYAINKLGGVASMIHPLSPPEQIKMFLNISKSKYVLTLNAFYKPVAEALSSGDTSVEKIMLCTIPDYLGAVMKFGFWLTKGRKIPKIPVDDRVIWYHNMMKTSYPKSQKSEQSTNDLAIILYSGGTTGVPKGIMLSNQNMIAEGKQCAIWGDLDENDKILAILPIFHGFGLGVCVNGAFMGGATSILVPTFTPETVANLVNKKKPTFLVGVPTLFAALSDNPTFKKADLSCLKATFSGADTLPRSVKEKFEETVKNGGGNIKLLEGYGLTEAVTAMMATPITEYREGSIGVPFPDMLAKVVKIDTKEESPVNEEGELCVAGPDVMIGYLDNPEATAKVLKKHEDGRIWLHTGDIASMDEDGFFYFKLRQKRMLKVSGINAYPKHIEEIIRDHPEVEDVCVIGIPDEKQITRIKGFIILKDKTKKNEEMVGIIKKHCLTKLLKWESPRELEFRDELPLTLVGKVAFNKLEEEELAKLKAAGKYPFNK</sequence>
<dbReference type="InterPro" id="IPR020845">
    <property type="entry name" value="AMP-binding_CS"/>
</dbReference>
<comment type="similarity">
    <text evidence="1">Belongs to the ATP-dependent AMP-binding enzyme family.</text>
</comment>
<reference evidence="3 4" key="1">
    <citation type="journal article" date="2020" name="Nature">
        <title>Isolation of an archaeon at the prokaryote-eukaryote interface.</title>
        <authorList>
            <person name="Imachi H."/>
            <person name="Nobu M.K."/>
            <person name="Nakahara N."/>
            <person name="Morono Y."/>
            <person name="Ogawara M."/>
            <person name="Takaki Y."/>
            <person name="Takano Y."/>
            <person name="Uematsu K."/>
            <person name="Ikuta T."/>
            <person name="Ito M."/>
            <person name="Matsui Y."/>
            <person name="Miyazaki M."/>
            <person name="Murata K."/>
            <person name="Saito Y."/>
            <person name="Sakai S."/>
            <person name="Song C."/>
            <person name="Tasumi E."/>
            <person name="Yamanaka Y."/>
            <person name="Yamaguchi T."/>
            <person name="Kamagata Y."/>
            <person name="Tamaki H."/>
            <person name="Takai K."/>
        </authorList>
    </citation>
    <scope>NUCLEOTIDE SEQUENCE [LARGE SCALE GENOMIC DNA]</scope>
    <source>
        <strain evidence="3 4">MK-D1</strain>
    </source>
</reference>
<dbReference type="AlphaFoldDB" id="A0A5B9D620"/>
<dbReference type="InterPro" id="IPR000873">
    <property type="entry name" value="AMP-dep_synth/lig_dom"/>
</dbReference>
<dbReference type="PANTHER" id="PTHR24096:SF149">
    <property type="entry name" value="AMP-BINDING DOMAIN-CONTAINING PROTEIN-RELATED"/>
    <property type="match status" value="1"/>
</dbReference>
<dbReference type="PANTHER" id="PTHR24096">
    <property type="entry name" value="LONG-CHAIN-FATTY-ACID--COA LIGASE"/>
    <property type="match status" value="1"/>
</dbReference>
<dbReference type="Pfam" id="PF13193">
    <property type="entry name" value="AMP-binding_C"/>
    <property type="match status" value="1"/>
</dbReference>
<dbReference type="Proteomes" id="UP000321408">
    <property type="component" value="Chromosome"/>
</dbReference>
<dbReference type="EMBL" id="CP042905">
    <property type="protein sequence ID" value="QEE14391.2"/>
    <property type="molecule type" value="Genomic_DNA"/>
</dbReference>
<keyword evidence="4" id="KW-1185">Reference proteome</keyword>
<dbReference type="Gene3D" id="2.30.38.10">
    <property type="entry name" value="Luciferase, Domain 3"/>
    <property type="match status" value="1"/>
</dbReference>
<dbReference type="SUPFAM" id="SSF56801">
    <property type="entry name" value="Acetyl-CoA synthetase-like"/>
    <property type="match status" value="1"/>
</dbReference>
<dbReference type="PROSITE" id="PS00455">
    <property type="entry name" value="AMP_BINDING"/>
    <property type="match status" value="1"/>
</dbReference>
<proteinExistence type="inferred from homology"/>
<dbReference type="Pfam" id="PF00501">
    <property type="entry name" value="AMP-binding"/>
    <property type="match status" value="1"/>
</dbReference>
<dbReference type="Gene3D" id="3.30.300.30">
    <property type="match status" value="1"/>
</dbReference>
<name>A0A5B9D620_9ARCH</name>
<accession>A0A5B9D620</accession>
<dbReference type="KEGG" id="psyt:DSAG12_00204"/>
<reference evidence="3 4" key="2">
    <citation type="journal article" date="2024" name="Int. J. Syst. Evol. Microbiol.">
        <title>Promethearchaeum syntrophicum gen. nov., sp. nov., an anaerobic, obligately syntrophic archaeon, the first isolate of the lineage 'Asgard' archaea, and proposal of the new archaeal phylum Promethearchaeota phyl. nov. and kingdom Promethearchaeati regn. nov.</title>
        <authorList>
            <person name="Imachi H."/>
            <person name="Nobu M.K."/>
            <person name="Kato S."/>
            <person name="Takaki Y."/>
            <person name="Miyazaki M."/>
            <person name="Miyata M."/>
            <person name="Ogawara M."/>
            <person name="Saito Y."/>
            <person name="Sakai S."/>
            <person name="Tahara Y.O."/>
            <person name="Takano Y."/>
            <person name="Tasumi E."/>
            <person name="Uematsu K."/>
            <person name="Yoshimura T."/>
            <person name="Itoh T."/>
            <person name="Ohkuma M."/>
            <person name="Takai K."/>
        </authorList>
    </citation>
    <scope>NUCLEOTIDE SEQUENCE [LARGE SCALE GENOMIC DNA]</scope>
    <source>
        <strain evidence="3 4">MK-D1</strain>
    </source>
</reference>
<dbReference type="Gene3D" id="3.40.50.980">
    <property type="match status" value="2"/>
</dbReference>
<dbReference type="InterPro" id="IPR045851">
    <property type="entry name" value="AMP-bd_C_sf"/>
</dbReference>
<dbReference type="InterPro" id="IPR025110">
    <property type="entry name" value="AMP-bd_C"/>
</dbReference>